<name>F8B6S1_9ACTN</name>
<dbReference type="KEGG" id="fsy:FsymDg_4557"/>
<protein>
    <submittedName>
        <fullName evidence="1">Uncharacterized protein</fullName>
    </submittedName>
</protein>
<gene>
    <name evidence="1" type="ordered locus">FsymDg_4557</name>
</gene>
<geneLocation type="plasmid" evidence="1 2">
    <name>pFSYMDG01</name>
</geneLocation>
<evidence type="ECO:0000313" key="1">
    <source>
        <dbReference type="EMBL" id="AEH11804.1"/>
    </source>
</evidence>
<dbReference type="HOGENOM" id="CLU_2493353_0_0_11"/>
<dbReference type="RefSeq" id="WP_013878178.1">
    <property type="nucleotide sequence ID" value="NC_015664.1"/>
</dbReference>
<accession>F8B6S1</accession>
<evidence type="ECO:0000313" key="2">
    <source>
        <dbReference type="Proteomes" id="UP000001549"/>
    </source>
</evidence>
<reference evidence="1 2" key="1">
    <citation type="submission" date="2011-05" db="EMBL/GenBank/DDBJ databases">
        <title>Complete sequence of plasmid 1 of Frankia symbiont of Datisca glomerata.</title>
        <authorList>
            <consortium name="US DOE Joint Genome Institute"/>
            <person name="Lucas S."/>
            <person name="Han J."/>
            <person name="Lapidus A."/>
            <person name="Cheng J.-F."/>
            <person name="Goodwin L."/>
            <person name="Pitluck S."/>
            <person name="Peters L."/>
            <person name="Mikhailova N."/>
            <person name="Chertkov O."/>
            <person name="Teshima H."/>
            <person name="Han C."/>
            <person name="Tapia R."/>
            <person name="Land M."/>
            <person name="Hauser L."/>
            <person name="Kyrpides N."/>
            <person name="Ivanova N."/>
            <person name="Pagani I."/>
            <person name="Berry A."/>
            <person name="Pawlowski K."/>
            <person name="Persson T."/>
            <person name="Vanden Heuvel B."/>
            <person name="Benson D."/>
            <person name="Woyke T."/>
        </authorList>
    </citation>
    <scope>NUCLEOTIDE SEQUENCE [LARGE SCALE GENOMIC DNA]</scope>
    <source>
        <strain evidence="2">4085684</strain>
        <plasmid evidence="1 2">pFSYMDG01</plasmid>
    </source>
</reference>
<dbReference type="AlphaFoldDB" id="F8B6S1"/>
<keyword evidence="2" id="KW-1185">Reference proteome</keyword>
<dbReference type="EMBL" id="CP002802">
    <property type="protein sequence ID" value="AEH11804.1"/>
    <property type="molecule type" value="Genomic_DNA"/>
</dbReference>
<keyword evidence="1" id="KW-0614">Plasmid</keyword>
<sequence length="86" mass="9368">MTNLRPPDHCEGCGGELDLTPAPSGCDYCIPASTPDGRFHHMPVSPDSADLDWLRGMVRDMGRALDARDFVRLAALVTEARGEVTR</sequence>
<organism evidence="1 2">
    <name type="scientific">Candidatus Protofrankia datiscae</name>
    <dbReference type="NCBI Taxonomy" id="2716812"/>
    <lineage>
        <taxon>Bacteria</taxon>
        <taxon>Bacillati</taxon>
        <taxon>Actinomycetota</taxon>
        <taxon>Actinomycetes</taxon>
        <taxon>Frankiales</taxon>
        <taxon>Frankiaceae</taxon>
        <taxon>Protofrankia</taxon>
    </lineage>
</organism>
<proteinExistence type="predicted"/>
<dbReference type="Proteomes" id="UP000001549">
    <property type="component" value="Plasmid pFSYMDG01"/>
</dbReference>